<name>A0A3Q0RD50_AMPCI</name>
<organism evidence="2 3">
    <name type="scientific">Amphilophus citrinellus</name>
    <name type="common">Midas cichlid</name>
    <name type="synonym">Cichlasoma citrinellum</name>
    <dbReference type="NCBI Taxonomy" id="61819"/>
    <lineage>
        <taxon>Eukaryota</taxon>
        <taxon>Metazoa</taxon>
        <taxon>Chordata</taxon>
        <taxon>Craniata</taxon>
        <taxon>Vertebrata</taxon>
        <taxon>Euteleostomi</taxon>
        <taxon>Actinopterygii</taxon>
        <taxon>Neopterygii</taxon>
        <taxon>Teleostei</taxon>
        <taxon>Neoteleostei</taxon>
        <taxon>Acanthomorphata</taxon>
        <taxon>Ovalentaria</taxon>
        <taxon>Cichlomorphae</taxon>
        <taxon>Cichliformes</taxon>
        <taxon>Cichlidae</taxon>
        <taxon>New World cichlids</taxon>
        <taxon>Cichlasomatinae</taxon>
        <taxon>Heroini</taxon>
        <taxon>Amphilophus</taxon>
    </lineage>
</organism>
<feature type="compositionally biased region" description="Polar residues" evidence="1">
    <location>
        <begin position="1"/>
        <end position="16"/>
    </location>
</feature>
<evidence type="ECO:0000313" key="3">
    <source>
        <dbReference type="Proteomes" id="UP000261340"/>
    </source>
</evidence>
<feature type="region of interest" description="Disordered" evidence="1">
    <location>
        <begin position="1"/>
        <end position="20"/>
    </location>
</feature>
<dbReference type="Ensembl" id="ENSACIT00000008718.1">
    <property type="protein sequence ID" value="ENSACIP00000008466.1"/>
    <property type="gene ID" value="ENSACIG00000006651.1"/>
</dbReference>
<accession>A0A3Q0RD50</accession>
<sequence length="70" mass="7648">MVHPVQVTSLGDSSYSEGDADVGTVSFRLTKEVKVKSVSVKAKGEANVEWTHSIKHTYNANDNSYLTGNY</sequence>
<reference evidence="2" key="1">
    <citation type="submission" date="2025-08" db="UniProtKB">
        <authorList>
            <consortium name="Ensembl"/>
        </authorList>
    </citation>
    <scope>IDENTIFICATION</scope>
</reference>
<evidence type="ECO:0008006" key="4">
    <source>
        <dbReference type="Google" id="ProtNLM"/>
    </source>
</evidence>
<dbReference type="Gene3D" id="2.60.40.640">
    <property type="match status" value="1"/>
</dbReference>
<reference evidence="2" key="2">
    <citation type="submission" date="2025-09" db="UniProtKB">
        <authorList>
            <consortium name="Ensembl"/>
        </authorList>
    </citation>
    <scope>IDENTIFICATION</scope>
</reference>
<proteinExistence type="predicted"/>
<dbReference type="Proteomes" id="UP000261340">
    <property type="component" value="Unplaced"/>
</dbReference>
<keyword evidence="3" id="KW-1185">Reference proteome</keyword>
<evidence type="ECO:0000313" key="2">
    <source>
        <dbReference type="Ensembl" id="ENSACIP00000008466.1"/>
    </source>
</evidence>
<dbReference type="InterPro" id="IPR014752">
    <property type="entry name" value="Arrestin-like_C"/>
</dbReference>
<dbReference type="AlphaFoldDB" id="A0A3Q0RD50"/>
<protein>
    <recommendedName>
        <fullName evidence="4">Arrestin-like N-terminal domain-containing protein</fullName>
    </recommendedName>
</protein>
<evidence type="ECO:0000256" key="1">
    <source>
        <dbReference type="SAM" id="MobiDB-lite"/>
    </source>
</evidence>